<gene>
    <name evidence="1" type="ORF">PSEWESI4_04108</name>
</gene>
<reference evidence="1 2" key="1">
    <citation type="submission" date="2020-08" db="EMBL/GenBank/DDBJ databases">
        <authorList>
            <person name="Criscuolo A."/>
        </authorList>
    </citation>
    <scope>NUCLEOTIDE SEQUENCE [LARGE SCALE GENOMIC DNA]</scope>
    <source>
        <strain evidence="1">CIP111764</strain>
    </source>
</reference>
<keyword evidence="2" id="KW-1185">Reference proteome</keyword>
<dbReference type="Pfam" id="PF08238">
    <property type="entry name" value="Sel1"/>
    <property type="match status" value="4"/>
</dbReference>
<proteinExistence type="predicted"/>
<dbReference type="SUPFAM" id="SSF81901">
    <property type="entry name" value="HCP-like"/>
    <property type="match status" value="2"/>
</dbReference>
<dbReference type="InterPro" id="IPR050767">
    <property type="entry name" value="Sel1_AlgK"/>
</dbReference>
<dbReference type="RefSeq" id="WP_187673099.1">
    <property type="nucleotide sequence ID" value="NZ_CAJFCI010000077.1"/>
</dbReference>
<sequence length="311" mass="34704">MVGYGLSFKITRWVLIILLATLSACVQEKGEKDMDIHSIDWKSLQFTCTQEQNPPLDPEADIWFQQARAYEKQDNEANDAEMVRLYQQASERGHYKAMLNLAGLYVHGTGVPRNEGKALDLVEKAMQLKAPHAYYLMGVMLQQGIGVKQDKVAALSYFRKSADLGNRYGQWAIGDELRRAFARLPEPERTRGKNIGKQMLECALAQDLAEAGHALGMEYLIGKPGEQDTHTALLYFQKAAALGHKASLYRIYSMFEAGENGLNKDPGLAACYYKLLEQVRTDPSKRFPDIDTLCPLPPVPARAADSSQSEG</sequence>
<organism evidence="1 2">
    <name type="scientific">Zestomonas carbonaria</name>
    <dbReference type="NCBI Taxonomy" id="2762745"/>
    <lineage>
        <taxon>Bacteria</taxon>
        <taxon>Pseudomonadati</taxon>
        <taxon>Pseudomonadota</taxon>
        <taxon>Gammaproteobacteria</taxon>
        <taxon>Pseudomonadales</taxon>
        <taxon>Pseudomonadaceae</taxon>
        <taxon>Zestomonas</taxon>
    </lineage>
</organism>
<dbReference type="AlphaFoldDB" id="A0A7U7IAU2"/>
<evidence type="ECO:0000313" key="1">
    <source>
        <dbReference type="EMBL" id="CAD5109794.1"/>
    </source>
</evidence>
<evidence type="ECO:0008006" key="3">
    <source>
        <dbReference type="Google" id="ProtNLM"/>
    </source>
</evidence>
<name>A0A7U7IAU2_9GAMM</name>
<accession>A0A7U7IAU2</accession>
<dbReference type="Proteomes" id="UP000583387">
    <property type="component" value="Unassembled WGS sequence"/>
</dbReference>
<comment type="caution">
    <text evidence="1">The sequence shown here is derived from an EMBL/GenBank/DDBJ whole genome shotgun (WGS) entry which is preliminary data.</text>
</comment>
<dbReference type="EMBL" id="CAJFCI010000077">
    <property type="protein sequence ID" value="CAD5109794.1"/>
    <property type="molecule type" value="Genomic_DNA"/>
</dbReference>
<evidence type="ECO:0000313" key="2">
    <source>
        <dbReference type="Proteomes" id="UP000583387"/>
    </source>
</evidence>
<dbReference type="InterPro" id="IPR011990">
    <property type="entry name" value="TPR-like_helical_dom_sf"/>
</dbReference>
<dbReference type="Gene3D" id="1.25.40.10">
    <property type="entry name" value="Tetratricopeptide repeat domain"/>
    <property type="match status" value="2"/>
</dbReference>
<dbReference type="InterPro" id="IPR006597">
    <property type="entry name" value="Sel1-like"/>
</dbReference>
<dbReference type="PANTHER" id="PTHR11102:SF160">
    <property type="entry name" value="ERAD-ASSOCIATED E3 UBIQUITIN-PROTEIN LIGASE COMPONENT HRD3"/>
    <property type="match status" value="1"/>
</dbReference>
<dbReference type="PANTHER" id="PTHR11102">
    <property type="entry name" value="SEL-1-LIKE PROTEIN"/>
    <property type="match status" value="1"/>
</dbReference>
<protein>
    <recommendedName>
        <fullName evidence="3">Sel1 repeat family protein</fullName>
    </recommendedName>
</protein>
<dbReference type="SMART" id="SM00671">
    <property type="entry name" value="SEL1"/>
    <property type="match status" value="3"/>
</dbReference>